<name>A0A3N6MPJ8_9BURK</name>
<proteinExistence type="predicted"/>
<accession>A0A3N6MPJ8</accession>
<comment type="caution">
    <text evidence="1">The sequence shown here is derived from an EMBL/GenBank/DDBJ whole genome shotgun (WGS) entry which is preliminary data.</text>
</comment>
<dbReference type="Proteomes" id="UP000272778">
    <property type="component" value="Unassembled WGS sequence"/>
</dbReference>
<dbReference type="AlphaFoldDB" id="A0A3N6MPJ8"/>
<sequence length="169" mass="18428">MAGGKRDLVVHYDEARQEIVFYSTDSSKTEAIRAAEFGGCRIRVSHLKEKSPSDAEQTVGGTVLAILDQAATAKTGIRDYAAEAEKAAVEHRAMLERQVQVGDVEASYHLAIELHYSAIKHGSAADLERAGALFDAAARAGHPDGIRATENWPDMRDSALRLIQRRNRG</sequence>
<evidence type="ECO:0000313" key="1">
    <source>
        <dbReference type="EMBL" id="RQH05649.1"/>
    </source>
</evidence>
<reference evidence="1 2" key="1">
    <citation type="submission" date="2018-11" db="EMBL/GenBank/DDBJ databases">
        <title>Paraburkholderia sp. DHOA04, isolated from soil.</title>
        <authorList>
            <person name="Gao Z.-H."/>
            <person name="Qiu L.-H."/>
            <person name="Fu J.-C."/>
        </authorList>
    </citation>
    <scope>NUCLEOTIDE SEQUENCE [LARGE SCALE GENOMIC DNA]</scope>
    <source>
        <strain evidence="1 2">DHOA04</strain>
    </source>
</reference>
<gene>
    <name evidence="1" type="ORF">D1Y85_13515</name>
</gene>
<dbReference type="EMBL" id="RQIS01000009">
    <property type="protein sequence ID" value="RQH05649.1"/>
    <property type="molecule type" value="Genomic_DNA"/>
</dbReference>
<organism evidence="1 2">
    <name type="scientific">Paraburkholderia dinghuensis</name>
    <dbReference type="NCBI Taxonomy" id="2305225"/>
    <lineage>
        <taxon>Bacteria</taxon>
        <taxon>Pseudomonadati</taxon>
        <taxon>Pseudomonadota</taxon>
        <taxon>Betaproteobacteria</taxon>
        <taxon>Burkholderiales</taxon>
        <taxon>Burkholderiaceae</taxon>
        <taxon>Paraburkholderia</taxon>
    </lineage>
</organism>
<evidence type="ECO:0000313" key="2">
    <source>
        <dbReference type="Proteomes" id="UP000272778"/>
    </source>
</evidence>
<protein>
    <submittedName>
        <fullName evidence="1">Uncharacterized protein</fullName>
    </submittedName>
</protein>
<keyword evidence="2" id="KW-1185">Reference proteome</keyword>
<dbReference type="OrthoDB" id="8905799at2"/>
<dbReference type="RefSeq" id="WP_124151576.1">
    <property type="nucleotide sequence ID" value="NZ_RQIS01000009.1"/>
</dbReference>